<evidence type="ECO:0000313" key="1">
    <source>
        <dbReference type="EMBL" id="KAF7282384.1"/>
    </source>
</evidence>
<name>A0A834IK25_RHYFE</name>
<dbReference type="EMBL" id="JAACXV010000175">
    <property type="protein sequence ID" value="KAF7282384.1"/>
    <property type="molecule type" value="Genomic_DNA"/>
</dbReference>
<organism evidence="1 2">
    <name type="scientific">Rhynchophorus ferrugineus</name>
    <name type="common">Red palm weevil</name>
    <name type="synonym">Curculio ferrugineus</name>
    <dbReference type="NCBI Taxonomy" id="354439"/>
    <lineage>
        <taxon>Eukaryota</taxon>
        <taxon>Metazoa</taxon>
        <taxon>Ecdysozoa</taxon>
        <taxon>Arthropoda</taxon>
        <taxon>Hexapoda</taxon>
        <taxon>Insecta</taxon>
        <taxon>Pterygota</taxon>
        <taxon>Neoptera</taxon>
        <taxon>Endopterygota</taxon>
        <taxon>Coleoptera</taxon>
        <taxon>Polyphaga</taxon>
        <taxon>Cucujiformia</taxon>
        <taxon>Curculionidae</taxon>
        <taxon>Dryophthorinae</taxon>
        <taxon>Rhynchophorus</taxon>
    </lineage>
</organism>
<evidence type="ECO:0000313" key="2">
    <source>
        <dbReference type="Proteomes" id="UP000625711"/>
    </source>
</evidence>
<comment type="caution">
    <text evidence="1">The sequence shown here is derived from an EMBL/GenBank/DDBJ whole genome shotgun (WGS) entry which is preliminary data.</text>
</comment>
<keyword evidence="2" id="KW-1185">Reference proteome</keyword>
<sequence>MASTKYCNTVGTPSSRSLLPHINSLQIYAVIVRRTTCSHMGFFSQLRLRHLRRGFLGKRDDVVGNKSADNPGKLLTNRFDARSGMHRLTWGRRRPHLRENSAIIRFSDRRS</sequence>
<protein>
    <submittedName>
        <fullName evidence="1">Uncharacterized protein</fullName>
    </submittedName>
</protein>
<gene>
    <name evidence="1" type="ORF">GWI33_002698</name>
</gene>
<proteinExistence type="predicted"/>
<dbReference type="AlphaFoldDB" id="A0A834IK25"/>
<accession>A0A834IK25</accession>
<reference evidence="1" key="1">
    <citation type="submission" date="2020-08" db="EMBL/GenBank/DDBJ databases">
        <title>Genome sequencing and assembly of the red palm weevil Rhynchophorus ferrugineus.</title>
        <authorList>
            <person name="Dias G.B."/>
            <person name="Bergman C.M."/>
            <person name="Manee M."/>
        </authorList>
    </citation>
    <scope>NUCLEOTIDE SEQUENCE</scope>
    <source>
        <strain evidence="1">AA-2017</strain>
        <tissue evidence="1">Whole larva</tissue>
    </source>
</reference>
<dbReference type="Proteomes" id="UP000625711">
    <property type="component" value="Unassembled WGS sequence"/>
</dbReference>